<dbReference type="Pfam" id="PF03184">
    <property type="entry name" value="DDE_1"/>
    <property type="match status" value="1"/>
</dbReference>
<dbReference type="InterPro" id="IPR004875">
    <property type="entry name" value="DDE_SF_endonuclease_dom"/>
</dbReference>
<name>A0A0A2KQH0_PENIT</name>
<organism evidence="3 4">
    <name type="scientific">Penicillium italicum</name>
    <name type="common">Blue mold</name>
    <dbReference type="NCBI Taxonomy" id="40296"/>
    <lineage>
        <taxon>Eukaryota</taxon>
        <taxon>Fungi</taxon>
        <taxon>Dikarya</taxon>
        <taxon>Ascomycota</taxon>
        <taxon>Pezizomycotina</taxon>
        <taxon>Eurotiomycetes</taxon>
        <taxon>Eurotiomycetidae</taxon>
        <taxon>Eurotiales</taxon>
        <taxon>Aspergillaceae</taxon>
        <taxon>Penicillium</taxon>
    </lineage>
</organism>
<dbReference type="HOGENOM" id="CLU_500674_0_0_1"/>
<feature type="compositionally biased region" description="Basic residues" evidence="1">
    <location>
        <begin position="488"/>
        <end position="499"/>
    </location>
</feature>
<evidence type="ECO:0000259" key="2">
    <source>
        <dbReference type="Pfam" id="PF03184"/>
    </source>
</evidence>
<feature type="region of interest" description="Disordered" evidence="1">
    <location>
        <begin position="363"/>
        <end position="508"/>
    </location>
</feature>
<dbReference type="OrthoDB" id="4357141at2759"/>
<gene>
    <name evidence="3" type="ORF">PITC_079720</name>
</gene>
<dbReference type="STRING" id="40296.A0A0A2KQH0"/>
<feature type="compositionally biased region" description="Low complexity" evidence="1">
    <location>
        <begin position="467"/>
        <end position="477"/>
    </location>
</feature>
<feature type="compositionally biased region" description="Acidic residues" evidence="1">
    <location>
        <begin position="439"/>
        <end position="451"/>
    </location>
</feature>
<feature type="compositionally biased region" description="Polar residues" evidence="1">
    <location>
        <begin position="478"/>
        <end position="487"/>
    </location>
</feature>
<protein>
    <recommendedName>
        <fullName evidence="2">DDE-1 domain-containing protein</fullName>
    </recommendedName>
</protein>
<dbReference type="GO" id="GO:0003676">
    <property type="term" value="F:nucleic acid binding"/>
    <property type="evidence" value="ECO:0007669"/>
    <property type="project" value="InterPro"/>
</dbReference>
<keyword evidence="4" id="KW-1185">Reference proteome</keyword>
<accession>A0A0A2KQH0</accession>
<dbReference type="AlphaFoldDB" id="A0A0A2KQH0"/>
<feature type="domain" description="DDE-1" evidence="2">
    <location>
        <begin position="172"/>
        <end position="314"/>
    </location>
</feature>
<evidence type="ECO:0000313" key="4">
    <source>
        <dbReference type="Proteomes" id="UP000030104"/>
    </source>
</evidence>
<dbReference type="EMBL" id="JQGA01001398">
    <property type="protein sequence ID" value="KGO66600.1"/>
    <property type="molecule type" value="Genomic_DNA"/>
</dbReference>
<evidence type="ECO:0000256" key="1">
    <source>
        <dbReference type="SAM" id="MobiDB-lite"/>
    </source>
</evidence>
<feature type="region of interest" description="Disordered" evidence="1">
    <location>
        <begin position="1"/>
        <end position="20"/>
    </location>
</feature>
<comment type="caution">
    <text evidence="3">The sequence shown here is derived from an EMBL/GenBank/DDBJ whole genome shotgun (WGS) entry which is preliminary data.</text>
</comment>
<proteinExistence type="predicted"/>
<dbReference type="PhylomeDB" id="A0A0A2KQH0"/>
<sequence length="566" mass="64630">MTNNAGARMRRKSGVLQRRQGDCVLPEPQTYNDSLTAVEDKAIIDYVERWKEHGFQLKRQSMVSQIASAYLKHHGSSDNGTSRHSGIFARNRDFHEQFKKSRELEKGELSNKDPVEEDARLCNFIDLFAAIRSDHQLSDEHIYALSDTGYATTIQKDRQPLNISRRRSSENRELASVIYCYPAQGKPLSPYVLFKSSNVRGPKKYDARVTISYNTTGWAEKTHALDWLNTVFEKETSPSGPRERGQRRDHSQRRLLLIDSLFPVTPEFFVACWEKNIICLCVPKKGSEYLNPFENGIFDALDKLYAEHMKKQLRQKCPYTISPSQFATFIDRELGFPDRDTESKEAWFHTCLLPPSRARLLNRRTGDRIRSQTVEPNSPSRARRRHVSRDETDDIEQTATDNNAEEGDNAIAVIVPQEQVPSPRSLQGSQPRETPAQEVSEEPEEPEEPELSENSSDTEHSSEQSESEQSSSEGESSNVQVPVTPSRTPKRHKAHKSSRKSGVLPSSVMSLEAFRECFDRYENASPADKKRRREEITLGYARCVWKLEDTIQAPPPSSSKKKSRTH</sequence>
<dbReference type="OMA" id="ASVIYCY"/>
<reference evidence="3 4" key="1">
    <citation type="journal article" date="2015" name="Mol. Plant Microbe Interact.">
        <title>Genome, transcriptome, and functional analyses of Penicillium expansum provide new insights into secondary metabolism and pathogenicity.</title>
        <authorList>
            <person name="Ballester A.R."/>
            <person name="Marcet-Houben M."/>
            <person name="Levin E."/>
            <person name="Sela N."/>
            <person name="Selma-Lazaro C."/>
            <person name="Carmona L."/>
            <person name="Wisniewski M."/>
            <person name="Droby S."/>
            <person name="Gonzalez-Candelas L."/>
            <person name="Gabaldon T."/>
        </authorList>
    </citation>
    <scope>NUCLEOTIDE SEQUENCE [LARGE SCALE GENOMIC DNA]</scope>
    <source>
        <strain evidence="3 4">PHI-1</strain>
    </source>
</reference>
<feature type="compositionally biased region" description="Polar residues" evidence="1">
    <location>
        <begin position="371"/>
        <end position="380"/>
    </location>
</feature>
<evidence type="ECO:0000313" key="3">
    <source>
        <dbReference type="EMBL" id="KGO66600.1"/>
    </source>
</evidence>
<dbReference type="Proteomes" id="UP000030104">
    <property type="component" value="Unassembled WGS sequence"/>
</dbReference>
<feature type="compositionally biased region" description="Polar residues" evidence="1">
    <location>
        <begin position="419"/>
        <end position="432"/>
    </location>
</feature>